<protein>
    <submittedName>
        <fullName evidence="1">Phage Gp37/Gp68 family protein</fullName>
    </submittedName>
</protein>
<reference evidence="1" key="2">
    <citation type="submission" date="2021-04" db="EMBL/GenBank/DDBJ databases">
        <authorList>
            <person name="Gilroy R."/>
        </authorList>
    </citation>
    <scope>NUCLEOTIDE SEQUENCE</scope>
    <source>
        <strain evidence="1">ChiGjej1B1-14440</strain>
    </source>
</reference>
<evidence type="ECO:0000313" key="1">
    <source>
        <dbReference type="EMBL" id="HIX81944.1"/>
    </source>
</evidence>
<evidence type="ECO:0000313" key="2">
    <source>
        <dbReference type="Proteomes" id="UP000886724"/>
    </source>
</evidence>
<dbReference type="EMBL" id="DXET01000181">
    <property type="protein sequence ID" value="HIX81944.1"/>
    <property type="molecule type" value="Genomic_DNA"/>
</dbReference>
<dbReference type="AlphaFoldDB" id="A0A9D2BNP9"/>
<dbReference type="Pfam" id="PF07505">
    <property type="entry name" value="DUF5131"/>
    <property type="match status" value="1"/>
</dbReference>
<organism evidence="1 2">
    <name type="scientific">Candidatus Erysipelatoclostridium merdavium</name>
    <dbReference type="NCBI Taxonomy" id="2838566"/>
    <lineage>
        <taxon>Bacteria</taxon>
        <taxon>Bacillati</taxon>
        <taxon>Bacillota</taxon>
        <taxon>Erysipelotrichia</taxon>
        <taxon>Erysipelotrichales</taxon>
        <taxon>Erysipelotrichales incertae sedis</taxon>
    </lineage>
</organism>
<comment type="caution">
    <text evidence="1">The sequence shown here is derived from an EMBL/GenBank/DDBJ whole genome shotgun (WGS) entry which is preliminary data.</text>
</comment>
<name>A0A9D2BNP9_9FIRM</name>
<gene>
    <name evidence="1" type="ORF">H9980_08250</name>
</gene>
<proteinExistence type="predicted"/>
<accession>A0A9D2BNP9</accession>
<dbReference type="Proteomes" id="UP000886724">
    <property type="component" value="Unassembled WGS sequence"/>
</dbReference>
<dbReference type="InterPro" id="IPR011101">
    <property type="entry name" value="DUF5131"/>
</dbReference>
<reference evidence="1" key="1">
    <citation type="journal article" date="2021" name="PeerJ">
        <title>Extensive microbial diversity within the chicken gut microbiome revealed by metagenomics and culture.</title>
        <authorList>
            <person name="Gilroy R."/>
            <person name="Ravi A."/>
            <person name="Getino M."/>
            <person name="Pursley I."/>
            <person name="Horton D.L."/>
            <person name="Alikhan N.F."/>
            <person name="Baker D."/>
            <person name="Gharbi K."/>
            <person name="Hall N."/>
            <person name="Watson M."/>
            <person name="Adriaenssens E.M."/>
            <person name="Foster-Nyarko E."/>
            <person name="Jarju S."/>
            <person name="Secka A."/>
            <person name="Antonio M."/>
            <person name="Oren A."/>
            <person name="Chaudhuri R.R."/>
            <person name="La Ragione R."/>
            <person name="Hildebrand F."/>
            <person name="Pallen M.J."/>
        </authorList>
    </citation>
    <scope>NUCLEOTIDE SEQUENCE</scope>
    <source>
        <strain evidence="1">ChiGjej1B1-14440</strain>
    </source>
</reference>
<sequence>MKKTKIEWCDSTVNPVFGCASDCEYCYAKKLNDRFKWIDNLNELMFFPERLKQLKSNKSYNVFMNSMSDIADWKQECVEETFKAINSNPQNNYLFLTKRPLYADRYINDDWLKQKNIWFGATYTGQNGRALEQLLSYGENCNIFLSIEPLLDYPALINSNTQDIERIKWIIIGAETGNRKNKVTTKKQWTDKIVEFAMKHDIPVLMKNSLVEIVGVENMIRYFPKQLEKQFKNHV</sequence>